<evidence type="ECO:0000313" key="20">
    <source>
        <dbReference type="Proteomes" id="UP000005207"/>
    </source>
</evidence>
<reference evidence="19" key="2">
    <citation type="submission" date="2025-08" db="UniProtKB">
        <authorList>
            <consortium name="Ensembl"/>
        </authorList>
    </citation>
    <scope>IDENTIFICATION</scope>
</reference>
<evidence type="ECO:0000256" key="7">
    <source>
        <dbReference type="ARBA" id="ARBA00022525"/>
    </source>
</evidence>
<evidence type="ECO:0000256" key="13">
    <source>
        <dbReference type="PIRNR" id="PIRNR002549"/>
    </source>
</evidence>
<dbReference type="FunFam" id="3.40.190.10:FF:000095">
    <property type="entry name" value="Lactotransferrin"/>
    <property type="match status" value="1"/>
</dbReference>
<dbReference type="PANTHER" id="PTHR11485">
    <property type="entry name" value="TRANSFERRIN"/>
    <property type="match status" value="1"/>
</dbReference>
<keyword evidence="8 13" id="KW-0479">Metal-binding</keyword>
<feature type="disulfide bond" evidence="16">
    <location>
        <begin position="177"/>
        <end position="184"/>
    </location>
</feature>
<evidence type="ECO:0000256" key="16">
    <source>
        <dbReference type="PIRSR" id="PIRSR002549-4"/>
    </source>
</evidence>
<feature type="binding site" evidence="14">
    <location>
        <position position="130"/>
    </location>
    <ligand>
        <name>hydrogencarbonate</name>
        <dbReference type="ChEBI" id="CHEBI:17544"/>
        <label>1</label>
    </ligand>
</feature>
<dbReference type="GO" id="GO:0055037">
    <property type="term" value="C:recycling endosome"/>
    <property type="evidence" value="ECO:0007669"/>
    <property type="project" value="TreeGrafter"/>
</dbReference>
<feature type="disulfide bond" evidence="16">
    <location>
        <begin position="28"/>
        <end position="59"/>
    </location>
</feature>
<feature type="chain" id="PRO_5025502771" description="Serotransferrin" evidence="17">
    <location>
        <begin position="19"/>
        <end position="671"/>
    </location>
</feature>
<feature type="disulfide bond" evidence="16">
    <location>
        <begin position="404"/>
        <end position="663"/>
    </location>
</feature>
<feature type="disulfide bond" evidence="16">
    <location>
        <begin position="166"/>
        <end position="180"/>
    </location>
</feature>
<dbReference type="GO" id="GO:0006826">
    <property type="term" value="P:iron ion transport"/>
    <property type="evidence" value="ECO:0007669"/>
    <property type="project" value="UniProtKB-KW"/>
</dbReference>
<comment type="subunit">
    <text evidence="3 13">Monomer.</text>
</comment>
<feature type="binding site" evidence="15">
    <location>
        <position position="253"/>
    </location>
    <ligand>
        <name>Fe(3+)</name>
        <dbReference type="ChEBI" id="CHEBI:29034"/>
        <label>1</label>
    </ligand>
</feature>
<comment type="function">
    <text evidence="1">Transferrins are iron binding transport proteins which can bind two Fe(3+) ions in association with the binding of an anion, usually bicarbonate.</text>
</comment>
<evidence type="ECO:0000256" key="6">
    <source>
        <dbReference type="ARBA" id="ARBA00022496"/>
    </source>
</evidence>
<keyword evidence="20" id="KW-1185">Reference proteome</keyword>
<gene>
    <name evidence="19" type="primary">LOC106097915</name>
</gene>
<dbReference type="PANTHER" id="PTHR11485:SF31">
    <property type="entry name" value="SEROTRANSFERRIN"/>
    <property type="match status" value="1"/>
</dbReference>
<evidence type="ECO:0000313" key="19">
    <source>
        <dbReference type="Ensembl" id="ENSONIP00000062724.1"/>
    </source>
</evidence>
<dbReference type="Ensembl" id="ENSONIT00000045238.1">
    <property type="protein sequence ID" value="ENSONIP00000062724.1"/>
    <property type="gene ID" value="ENSONIG00000009845.2"/>
</dbReference>
<dbReference type="PRINTS" id="PR00422">
    <property type="entry name" value="TRANSFERRIN"/>
</dbReference>
<evidence type="ECO:0000256" key="3">
    <source>
        <dbReference type="ARBA" id="ARBA00011245"/>
    </source>
</evidence>
<dbReference type="PROSITE" id="PS00205">
    <property type="entry name" value="TRANSFERRIN_LIKE_1"/>
    <property type="match status" value="1"/>
</dbReference>
<dbReference type="GO" id="GO:0005886">
    <property type="term" value="C:plasma membrane"/>
    <property type="evidence" value="ECO:0007669"/>
    <property type="project" value="TreeGrafter"/>
</dbReference>
<feature type="binding site" evidence="14">
    <location>
        <position position="454"/>
    </location>
    <ligand>
        <name>hydrogencarbonate</name>
        <dbReference type="ChEBI" id="CHEBI:17544"/>
        <label>1</label>
    </ligand>
</feature>
<dbReference type="PROSITE" id="PS51408">
    <property type="entry name" value="TRANSFERRIN_LIKE_4"/>
    <property type="match status" value="2"/>
</dbReference>
<feature type="disulfide bond" evidence="16">
    <location>
        <begin position="563"/>
        <end position="577"/>
    </location>
</feature>
<evidence type="ECO:0000256" key="1">
    <source>
        <dbReference type="ARBA" id="ARBA00002831"/>
    </source>
</evidence>
<feature type="binding site" evidence="14">
    <location>
        <position position="129"/>
    </location>
    <ligand>
        <name>hydrogencarbonate</name>
        <dbReference type="ChEBI" id="CHEBI:17544"/>
        <label>1</label>
    </ligand>
</feature>
<feature type="binding site" evidence="14">
    <location>
        <position position="123"/>
    </location>
    <ligand>
        <name>hydrogencarbonate</name>
        <dbReference type="ChEBI" id="CHEBI:17544"/>
        <label>1</label>
    </ligand>
</feature>
<accession>A0A669DPH1</accession>
<evidence type="ECO:0000256" key="14">
    <source>
        <dbReference type="PIRSR" id="PIRSR002549-2"/>
    </source>
</evidence>
<dbReference type="SMART" id="SM00094">
    <property type="entry name" value="TR_FER"/>
    <property type="match status" value="2"/>
</dbReference>
<keyword evidence="7 13" id="KW-0964">Secreted</keyword>
<dbReference type="GO" id="GO:0019731">
    <property type="term" value="P:antibacterial humoral response"/>
    <property type="evidence" value="ECO:0007669"/>
    <property type="project" value="TreeGrafter"/>
</dbReference>
<reference evidence="20" key="1">
    <citation type="submission" date="2012-01" db="EMBL/GenBank/DDBJ databases">
        <title>The Genome Sequence of Oreochromis niloticus (Nile Tilapia).</title>
        <authorList>
            <consortium name="Broad Institute Genome Assembly Team"/>
            <consortium name="Broad Institute Sequencing Platform"/>
            <person name="Di Palma F."/>
            <person name="Johnson J."/>
            <person name="Lander E.S."/>
            <person name="Lindblad-Toh K."/>
        </authorList>
    </citation>
    <scope>NUCLEOTIDE SEQUENCE [LARGE SCALE GENOMIC DNA]</scope>
</reference>
<dbReference type="PIRSF" id="PIRSF002549">
    <property type="entry name" value="Transferrin"/>
    <property type="match status" value="1"/>
</dbReference>
<feature type="signal peptide" evidence="17">
    <location>
        <begin position="1"/>
        <end position="18"/>
    </location>
</feature>
<protein>
    <recommendedName>
        <fullName evidence="4 13">Serotransferrin</fullName>
    </recommendedName>
</protein>
<feature type="domain" description="Transferrin-like" evidence="18">
    <location>
        <begin position="340"/>
        <end position="651"/>
    </location>
</feature>
<dbReference type="Proteomes" id="UP000005207">
    <property type="component" value="Linkage group LG18"/>
</dbReference>
<sequence>MKPLLLVTLLGLLASAFAAPGSQKVKWCVKSDQELRKCSDLAAAAPAFSCVKKENTLECIVAIKAGEADAITVDGGDIYTAGLNNYDLHPIIAEDYGTGICFNNIVSFFFIHSDLRGKKSCHTGLGKSAGWNIPIGSLVSMDVIEWGGIEDKPLEEAVSTFFHASCAPGATRGSKLCELCKGDCSRSQREPYYDYNGAFQSVCLVEGAGDVAFVKHLTVPESDKPMYELLCKDNTRAPIDNYKACSLARVPAHAVVTRKDPQLADLIWQSLDRVQTDHSFNLFSSEAYAPTKNLMFKDSTVKLVRVPPNTDSFLYLGANYMSIVHSLKKGKEHKQDRQKQLWCAVGHAETAKCDTWSINSVSDDTASIECQSAPTVEDCLKKIMRKEADAVAVDGGQVFTAGKCGLVPVMVEQYDQAPASSYYAVAVVKKGSGVTWENLKGKKSCHTGIGRTAGWNIPMGLIYNREHDCDFTKFFSSGCAPGAEPTSPFCSLCVGSGKAVGDEAKCKASADEKYYGYAGAFRCLVEGGGDVAFVKHTIVTENSDGNGPDWARNLRSSDYQLICPGKGPVEISDYATCHLAVVPAHAVVTRPDNHRKVVRILQEQQVSDESENGKNLLFKDSTKCLQEVAEGSTYEQFLGEAYMDAMKALRICSETASDLEKSCAFHTCQQG</sequence>
<organism evidence="19 20">
    <name type="scientific">Oreochromis niloticus</name>
    <name type="common">Nile tilapia</name>
    <name type="synonym">Tilapia nilotica</name>
    <dbReference type="NCBI Taxonomy" id="8128"/>
    <lineage>
        <taxon>Eukaryota</taxon>
        <taxon>Metazoa</taxon>
        <taxon>Chordata</taxon>
        <taxon>Craniata</taxon>
        <taxon>Vertebrata</taxon>
        <taxon>Euteleostomi</taxon>
        <taxon>Actinopterygii</taxon>
        <taxon>Neopterygii</taxon>
        <taxon>Teleostei</taxon>
        <taxon>Neoteleostei</taxon>
        <taxon>Acanthomorphata</taxon>
        <taxon>Ovalentaria</taxon>
        <taxon>Cichlomorphae</taxon>
        <taxon>Cichliformes</taxon>
        <taxon>Cichlidae</taxon>
        <taxon>African cichlids</taxon>
        <taxon>Pseudocrenilabrinae</taxon>
        <taxon>Oreochromini</taxon>
        <taxon>Oreochromis</taxon>
    </lineage>
</organism>
<comment type="function">
    <text evidence="13">Transferrins are iron binding transport proteins which bind Fe(3+) ion in association with the binding of an anion, usually bicarbonate.</text>
</comment>
<dbReference type="GO" id="GO:0005615">
    <property type="term" value="C:extracellular space"/>
    <property type="evidence" value="ECO:0007669"/>
    <property type="project" value="InterPro"/>
</dbReference>
<comment type="similarity">
    <text evidence="13">Belongs to the transferrin family.</text>
</comment>
<evidence type="ECO:0000256" key="4">
    <source>
        <dbReference type="ARBA" id="ARBA00016768"/>
    </source>
</evidence>
<evidence type="ECO:0000256" key="8">
    <source>
        <dbReference type="ARBA" id="ARBA00022723"/>
    </source>
</evidence>
<keyword evidence="12 16" id="KW-1015">Disulfide bond</keyword>
<feature type="binding site" evidence="14">
    <location>
        <position position="451"/>
    </location>
    <ligand>
        <name>hydrogencarbonate</name>
        <dbReference type="ChEBI" id="CHEBI:17544"/>
        <label>1</label>
    </ligand>
</feature>
<feature type="disulfide bond" evidence="16">
    <location>
        <begin position="343"/>
        <end position="379"/>
    </location>
</feature>
<feature type="binding site" evidence="15">
    <location>
        <position position="422"/>
    </location>
    <ligand>
        <name>Fe(3+)</name>
        <dbReference type="ChEBI" id="CHEBI:29034"/>
        <label>1</label>
    </ligand>
</feature>
<feature type="disulfide bond" evidence="16">
    <location>
        <begin position="38"/>
        <end position="50"/>
    </location>
</feature>
<proteinExistence type="inferred from homology"/>
<comment type="subcellular location">
    <subcellularLocation>
        <location evidence="2 13">Secreted</location>
    </subcellularLocation>
</comment>
<dbReference type="GO" id="GO:0005769">
    <property type="term" value="C:early endosome"/>
    <property type="evidence" value="ECO:0007669"/>
    <property type="project" value="TreeGrafter"/>
</dbReference>
<feature type="binding site" evidence="15">
    <location>
        <position position="195"/>
    </location>
    <ligand>
        <name>Fe(3+)</name>
        <dbReference type="ChEBI" id="CHEBI:29034"/>
        <label>1</label>
    </ligand>
</feature>
<evidence type="ECO:0000256" key="17">
    <source>
        <dbReference type="SAM" id="SignalP"/>
    </source>
</evidence>
<dbReference type="GeneTree" id="ENSGT00940000156055"/>
<evidence type="ECO:0000259" key="18">
    <source>
        <dbReference type="PROSITE" id="PS51408"/>
    </source>
</evidence>
<dbReference type="AlphaFoldDB" id="A0A669DPH1"/>
<keyword evidence="9" id="KW-0677">Repeat</keyword>
<feature type="disulfide bond" evidence="16">
    <location>
        <begin position="490"/>
        <end position="506"/>
    </location>
</feature>
<feature type="binding site" evidence="15">
    <location>
        <position position="394"/>
    </location>
    <ligand>
        <name>Fe(3+)</name>
        <dbReference type="ChEBI" id="CHEBI:29034"/>
        <label>1</label>
    </ligand>
</feature>
<dbReference type="PROSITE" id="PS00206">
    <property type="entry name" value="TRANSFERRIN_LIKE_2"/>
    <property type="match status" value="1"/>
</dbReference>
<reference evidence="19" key="3">
    <citation type="submission" date="2025-09" db="UniProtKB">
        <authorList>
            <consortium name="Ensembl"/>
        </authorList>
    </citation>
    <scope>IDENTIFICATION</scope>
</reference>
<keyword evidence="10 13" id="KW-0408">Iron</keyword>
<dbReference type="Gene3D" id="3.40.190.10">
    <property type="entry name" value="Periplasmic binding protein-like II"/>
    <property type="match status" value="4"/>
</dbReference>
<dbReference type="GO" id="GO:0046872">
    <property type="term" value="F:metal ion binding"/>
    <property type="evidence" value="ECO:0007669"/>
    <property type="project" value="UniProtKB-KW"/>
</dbReference>
<feature type="disulfide bond" evidence="16">
    <location>
        <begin position="469"/>
        <end position="652"/>
    </location>
</feature>
<feature type="disulfide bond" evidence="16">
    <location>
        <begin position="445"/>
        <end position="523"/>
    </location>
</feature>
<keyword evidence="6 13" id="KW-0410">Iron transport</keyword>
<evidence type="ECO:0000256" key="9">
    <source>
        <dbReference type="ARBA" id="ARBA00022737"/>
    </source>
</evidence>
<evidence type="ECO:0000256" key="10">
    <source>
        <dbReference type="ARBA" id="ARBA00023004"/>
    </source>
</evidence>
<evidence type="ECO:0000256" key="5">
    <source>
        <dbReference type="ARBA" id="ARBA00022448"/>
    </source>
</evidence>
<feature type="binding site" evidence="14">
    <location>
        <position position="453"/>
    </location>
    <ligand>
        <name>hydrogencarbonate</name>
        <dbReference type="ChEBI" id="CHEBI:17544"/>
        <label>1</label>
    </ligand>
</feature>
<dbReference type="SUPFAM" id="SSF53850">
    <property type="entry name" value="Periplasmic binding protein-like II"/>
    <property type="match status" value="2"/>
</dbReference>
<evidence type="ECO:0000256" key="15">
    <source>
        <dbReference type="PIRSR" id="PIRSR002549-3"/>
    </source>
</evidence>
<keyword evidence="11 13" id="KW-0406">Ion transport</keyword>
<dbReference type="InterPro" id="IPR016357">
    <property type="entry name" value="Transferrin"/>
</dbReference>
<evidence type="ECO:0000256" key="2">
    <source>
        <dbReference type="ARBA" id="ARBA00004613"/>
    </source>
</evidence>
<evidence type="ECO:0000256" key="11">
    <source>
        <dbReference type="ARBA" id="ARBA00023065"/>
    </source>
</evidence>
<evidence type="ECO:0000256" key="12">
    <source>
        <dbReference type="ARBA" id="ARBA00023157"/>
    </source>
</evidence>
<feature type="disulfide bond" evidence="16">
    <location>
        <begin position="121"/>
        <end position="203"/>
    </location>
</feature>
<feature type="disulfide bond" evidence="16">
    <location>
        <begin position="353"/>
        <end position="370"/>
    </location>
</feature>
<feature type="binding site" evidence="15">
    <location>
        <position position="74"/>
    </location>
    <ligand>
        <name>Fe(3+)</name>
        <dbReference type="ChEBI" id="CHEBI:29034"/>
        <label>1</label>
    </ligand>
</feature>
<keyword evidence="17" id="KW-0732">Signal</keyword>
<feature type="binding site" evidence="15">
    <location>
        <position position="517"/>
    </location>
    <ligand>
        <name>Fe(3+)</name>
        <dbReference type="ChEBI" id="CHEBI:29034"/>
        <label>2</label>
    </ligand>
</feature>
<feature type="binding site" evidence="15">
    <location>
        <position position="585"/>
    </location>
    <ligand>
        <name>Fe(3+)</name>
        <dbReference type="ChEBI" id="CHEBI:29034"/>
        <label>1</label>
    </ligand>
</feature>
<feature type="binding site" evidence="14">
    <location>
        <position position="447"/>
    </location>
    <ligand>
        <name>hydrogencarbonate</name>
        <dbReference type="ChEBI" id="CHEBI:17544"/>
        <label>1</label>
    </ligand>
</feature>
<feature type="disulfide bond" evidence="16">
    <location>
        <begin position="479"/>
        <end position="493"/>
    </location>
</feature>
<dbReference type="Pfam" id="PF00405">
    <property type="entry name" value="Transferrin"/>
    <property type="match status" value="2"/>
</dbReference>
<name>A0A669DPH1_ORENI</name>
<dbReference type="InterPro" id="IPR018195">
    <property type="entry name" value="Transferrin_Fe_BS"/>
</dbReference>
<feature type="binding site" evidence="14">
    <location>
        <position position="127"/>
    </location>
    <ligand>
        <name>hydrogencarbonate</name>
        <dbReference type="ChEBI" id="CHEBI:17544"/>
        <label>1</label>
    </ligand>
</feature>
<feature type="disulfide bond" evidence="16">
    <location>
        <begin position="231"/>
        <end position="245"/>
    </location>
</feature>
<keyword evidence="5 13" id="KW-0813">Transport</keyword>
<feature type="domain" description="Transferrin-like" evidence="18">
    <location>
        <begin position="25"/>
        <end position="329"/>
    </location>
</feature>
<dbReference type="InterPro" id="IPR001156">
    <property type="entry name" value="Transferrin-like_dom"/>
</dbReference>